<dbReference type="PROSITE" id="PS50082">
    <property type="entry name" value="WD_REPEATS_2"/>
    <property type="match status" value="1"/>
</dbReference>
<dbReference type="InterPro" id="IPR059157">
    <property type="entry name" value="WDR36-Utp21_N"/>
</dbReference>
<evidence type="ECO:0000256" key="2">
    <source>
        <dbReference type="SAM" id="MobiDB-lite"/>
    </source>
</evidence>
<feature type="region of interest" description="Disordered" evidence="2">
    <location>
        <begin position="827"/>
        <end position="852"/>
    </location>
</feature>
<dbReference type="Pfam" id="PF04192">
    <property type="entry name" value="Utp21"/>
    <property type="match status" value="1"/>
</dbReference>
<dbReference type="PANTHER" id="PTHR22840:SF12">
    <property type="entry name" value="WD REPEAT-CONTAINING PROTEIN 36"/>
    <property type="match status" value="1"/>
</dbReference>
<proteinExistence type="predicted"/>
<dbReference type="SUPFAM" id="SSF50978">
    <property type="entry name" value="WD40 repeat-like"/>
    <property type="match status" value="2"/>
</dbReference>
<dbReference type="PANTHER" id="PTHR22840">
    <property type="entry name" value="WD REPEAT-CONTAINING PROTEIN 36"/>
    <property type="match status" value="1"/>
</dbReference>
<dbReference type="EMBL" id="LAVV01013949">
    <property type="protein sequence ID" value="KNZ45180.1"/>
    <property type="molecule type" value="Genomic_DNA"/>
</dbReference>
<dbReference type="VEuPathDB" id="FungiDB:VP01_840g3"/>
<evidence type="ECO:0000313" key="6">
    <source>
        <dbReference type="Proteomes" id="UP000037035"/>
    </source>
</evidence>
<evidence type="ECO:0000313" key="5">
    <source>
        <dbReference type="EMBL" id="KNZ45180.1"/>
    </source>
</evidence>
<dbReference type="Pfam" id="PF25171">
    <property type="entry name" value="Beta-prop_WDR36-Utp21_1st"/>
    <property type="match status" value="1"/>
</dbReference>
<dbReference type="STRING" id="27349.A0A0L6UBI4"/>
<reference evidence="5 6" key="1">
    <citation type="submission" date="2015-08" db="EMBL/GenBank/DDBJ databases">
        <title>Next Generation Sequencing and Analysis of the Genome of Puccinia sorghi L Schw, the Causal Agent of Maize Common Rust.</title>
        <authorList>
            <person name="Rochi L."/>
            <person name="Burguener G."/>
            <person name="Darino M."/>
            <person name="Turjanski A."/>
            <person name="Kreff E."/>
            <person name="Dieguez M.J."/>
            <person name="Sacco F."/>
        </authorList>
    </citation>
    <scope>NUCLEOTIDE SEQUENCE [LARGE SCALE GENOMIC DNA]</scope>
    <source>
        <strain evidence="5 6">RO10H11247</strain>
    </source>
</reference>
<feature type="repeat" description="WD" evidence="1">
    <location>
        <begin position="342"/>
        <end position="373"/>
    </location>
</feature>
<dbReference type="OrthoDB" id="10250769at2759"/>
<comment type="caution">
    <text evidence="5">The sequence shown here is derived from an EMBL/GenBank/DDBJ whole genome shotgun (WGS) entry which is preliminary data.</text>
</comment>
<dbReference type="AlphaFoldDB" id="A0A0L6UBI4"/>
<dbReference type="Gene3D" id="2.130.10.10">
    <property type="entry name" value="YVTN repeat-like/Quinoprotein amine dehydrogenase"/>
    <property type="match status" value="2"/>
</dbReference>
<sequence>MSTSLYAPFRSLGHVTTDVPFVIHSHSTKDSDVLGPSKAQTNSQVILTSVGVGWALWSADSLRLLYVGASSIDSPILSGPLTPTPITCLNVHSTVGILKTSHQNTQQNHPSRSVDSSTHDSDSEADLGPESWIDQFKKPGNHNSTIQEFISFGNQIVALSSCGKILWVWNLDTKGCLSSLHITIELPSTFGLATTLLHPSTYLNRIVVASQEGRLAIYNIQTGALIHIFQPTLFNTPFKSRCSSAKVPITRMVQAPAVDIIAVGFADGWCSLVDVRFGEEIIAVKMGQSDSSHLSNNGALDAVTGIAFRSESDTQVMVTSSSQGHLVAWNLNEGGRLLHIIREAHDSAISNVYFLPGQPVVVTASGDNSIKLWLFETPTGLPRLHSHRSGHQRPPHLIRYYGSNGKTILSAGRDQTLRAISVVKDARSFELSQGSLNKQASQLAVPVSSLRLLPITSMSHSTSRSKDWDDLLTCHEGSSQGRTWSVQNKRIGKHSFSLIEKKSFQLDPPDEIAKCVCVSACGNYGLLGTQGSGKVGMWNMQSGMKRREFILPKSSGKGKQNGMILNVVGIATDALNQLVIVATRSGHLHVKLFFSHSGYSILQLSFRLSSTNAINCTDHQIRILDTDTFEVIRQLQGFSKPILDMTMTSDSRWLVATSADCVIRTFDLPTGAMIDAFRTNSVATSVTFSPSGDFLASSHVDSVGIFLWVNRAQFSGFSYRSLPENYEIPLLETPVLDGVEDKPTEELEAMLGPDAWGYDSSTYPQDDHAISQPLEGGLITLSCMPKSKWQTLLNLEIIKARNKPTEPPKAPERAPFFLPILPGTEPRFNVKNSAQENPDGATPADHNKKRKLDLGDSTIVEVEFTRRLMLADADGKCKYNVHPTVVISYEEFFEYLGNLSPSALDLEIRSLSDHRHILSLMKAFEMRLKEGKDFEMVQAIMRVFLTVHGPRLVGNQETSIFGLPNQGDDHQKLLPAITHLLAVQEDVCAELNRLVDYGIGVSAFVRGLTGVV</sequence>
<dbReference type="GO" id="GO:0006364">
    <property type="term" value="P:rRNA processing"/>
    <property type="evidence" value="ECO:0007669"/>
    <property type="project" value="InterPro"/>
</dbReference>
<name>A0A0L6UBI4_9BASI</name>
<dbReference type="Proteomes" id="UP000037035">
    <property type="component" value="Unassembled WGS sequence"/>
</dbReference>
<evidence type="ECO:0000259" key="3">
    <source>
        <dbReference type="Pfam" id="PF04192"/>
    </source>
</evidence>
<keyword evidence="6" id="KW-1185">Reference proteome</keyword>
<keyword evidence="1" id="KW-0853">WD repeat</keyword>
<dbReference type="GO" id="GO:0032040">
    <property type="term" value="C:small-subunit processome"/>
    <property type="evidence" value="ECO:0007669"/>
    <property type="project" value="InterPro"/>
</dbReference>
<dbReference type="SMART" id="SM00320">
    <property type="entry name" value="WD40"/>
    <property type="match status" value="5"/>
</dbReference>
<evidence type="ECO:0000256" key="1">
    <source>
        <dbReference type="PROSITE-ProRule" id="PRU00221"/>
    </source>
</evidence>
<evidence type="ECO:0000259" key="4">
    <source>
        <dbReference type="Pfam" id="PF25171"/>
    </source>
</evidence>
<accession>A0A0L6UBI4</accession>
<feature type="domain" description="WDR36/Utp21 N-terminal" evidence="4">
    <location>
        <begin position="46"/>
        <end position="376"/>
    </location>
</feature>
<gene>
    <name evidence="5" type="ORF">VP01_840g3</name>
</gene>
<dbReference type="InterPro" id="IPR015943">
    <property type="entry name" value="WD40/YVTN_repeat-like_dom_sf"/>
</dbReference>
<dbReference type="InterPro" id="IPR001680">
    <property type="entry name" value="WD40_rpt"/>
</dbReference>
<organism evidence="5 6">
    <name type="scientific">Puccinia sorghi</name>
    <dbReference type="NCBI Taxonomy" id="27349"/>
    <lineage>
        <taxon>Eukaryota</taxon>
        <taxon>Fungi</taxon>
        <taxon>Dikarya</taxon>
        <taxon>Basidiomycota</taxon>
        <taxon>Pucciniomycotina</taxon>
        <taxon>Pucciniomycetes</taxon>
        <taxon>Pucciniales</taxon>
        <taxon>Pucciniaceae</taxon>
        <taxon>Puccinia</taxon>
    </lineage>
</organism>
<dbReference type="PROSITE" id="PS50294">
    <property type="entry name" value="WD_REPEATS_REGION"/>
    <property type="match status" value="1"/>
</dbReference>
<feature type="domain" description="WDR36/Utp21 C-terminal" evidence="3">
    <location>
        <begin position="774"/>
        <end position="1006"/>
    </location>
</feature>
<feature type="region of interest" description="Disordered" evidence="2">
    <location>
        <begin position="101"/>
        <end position="132"/>
    </location>
</feature>
<dbReference type="GO" id="GO:0034388">
    <property type="term" value="C:Pwp2p-containing subcomplex of 90S preribosome"/>
    <property type="evidence" value="ECO:0007669"/>
    <property type="project" value="TreeGrafter"/>
</dbReference>
<feature type="compositionally biased region" description="Polar residues" evidence="2">
    <location>
        <begin position="101"/>
        <end position="116"/>
    </location>
</feature>
<dbReference type="Pfam" id="PF25168">
    <property type="entry name" value="Beta-prop_WDR36-Utp21_2nd"/>
    <property type="match status" value="1"/>
</dbReference>
<dbReference type="InterPro" id="IPR007319">
    <property type="entry name" value="WDR36/Utp21_C"/>
</dbReference>
<dbReference type="InterPro" id="IPR036322">
    <property type="entry name" value="WD40_repeat_dom_sf"/>
</dbReference>
<protein>
    <submittedName>
        <fullName evidence="5">Uncharacterized protein</fullName>
    </submittedName>
</protein>